<dbReference type="GO" id="GO:0004326">
    <property type="term" value="F:tetrahydrofolylpolyglutamate synthase activity"/>
    <property type="evidence" value="ECO:0007669"/>
    <property type="project" value="InterPro"/>
</dbReference>
<dbReference type="InterPro" id="IPR036615">
    <property type="entry name" value="Mur_ligase_C_dom_sf"/>
</dbReference>
<evidence type="ECO:0000313" key="12">
    <source>
        <dbReference type="EMBL" id="PIR85053.1"/>
    </source>
</evidence>
<dbReference type="Pfam" id="PF02875">
    <property type="entry name" value="Mur_ligase_C"/>
    <property type="match status" value="1"/>
</dbReference>
<dbReference type="SUPFAM" id="SSF53244">
    <property type="entry name" value="MurD-like peptide ligases, peptide-binding domain"/>
    <property type="match status" value="1"/>
</dbReference>
<keyword evidence="7 9" id="KW-0573">Peptidoglycan synthesis</keyword>
<dbReference type="SUPFAM" id="SSF53623">
    <property type="entry name" value="MurD-like peptide ligases, catalytic domain"/>
    <property type="match status" value="1"/>
</dbReference>
<evidence type="ECO:0000256" key="5">
    <source>
        <dbReference type="ARBA" id="ARBA00022840"/>
    </source>
</evidence>
<evidence type="ECO:0000256" key="6">
    <source>
        <dbReference type="ARBA" id="ARBA00022960"/>
    </source>
</evidence>
<dbReference type="GO" id="GO:0051301">
    <property type="term" value="P:cell division"/>
    <property type="evidence" value="ECO:0007669"/>
    <property type="project" value="UniProtKB-KW"/>
</dbReference>
<dbReference type="InterPro" id="IPR018109">
    <property type="entry name" value="Folylpolyglutamate_synth_CS"/>
</dbReference>
<gene>
    <name evidence="12" type="ORF">COU15_02670</name>
</gene>
<evidence type="ECO:0000259" key="11">
    <source>
        <dbReference type="Pfam" id="PF08245"/>
    </source>
</evidence>
<accession>A0A2H0UF56</accession>
<dbReference type="Pfam" id="PF08245">
    <property type="entry name" value="Mur_ligase_M"/>
    <property type="match status" value="1"/>
</dbReference>
<dbReference type="PANTHER" id="PTHR23135:SF4">
    <property type="entry name" value="UDP-N-ACETYLMURAMOYL-L-ALANYL-D-GLUTAMATE--2,6-DIAMINOPIMELATE LIGASE MURE HOMOLOG, CHLOROPLASTIC"/>
    <property type="match status" value="1"/>
</dbReference>
<keyword evidence="3" id="KW-0436">Ligase</keyword>
<evidence type="ECO:0000256" key="9">
    <source>
        <dbReference type="RuleBase" id="RU004135"/>
    </source>
</evidence>
<keyword evidence="8 9" id="KW-0961">Cell wall biogenesis/degradation</keyword>
<keyword evidence="4" id="KW-0547">Nucleotide-binding</keyword>
<keyword evidence="6 9" id="KW-0133">Cell shape</keyword>
<dbReference type="AlphaFoldDB" id="A0A2H0UF56"/>
<keyword evidence="5" id="KW-0067">ATP-binding</keyword>
<dbReference type="GO" id="GO:0009252">
    <property type="term" value="P:peptidoglycan biosynthetic process"/>
    <property type="evidence" value="ECO:0007669"/>
    <property type="project" value="UniProtKB-UniPathway"/>
</dbReference>
<dbReference type="UniPathway" id="UPA00219"/>
<evidence type="ECO:0000256" key="4">
    <source>
        <dbReference type="ARBA" id="ARBA00022741"/>
    </source>
</evidence>
<dbReference type="InterPro" id="IPR005761">
    <property type="entry name" value="UDP-N-AcMur-Glu-dNH2Pim_ligase"/>
</dbReference>
<dbReference type="GO" id="GO:0071555">
    <property type="term" value="P:cell wall organization"/>
    <property type="evidence" value="ECO:0007669"/>
    <property type="project" value="UniProtKB-KW"/>
</dbReference>
<dbReference type="GO" id="GO:0008360">
    <property type="term" value="P:regulation of cell shape"/>
    <property type="evidence" value="ECO:0007669"/>
    <property type="project" value="UniProtKB-KW"/>
</dbReference>
<dbReference type="Gene3D" id="3.90.190.20">
    <property type="entry name" value="Mur ligase, C-terminal domain"/>
    <property type="match status" value="1"/>
</dbReference>
<dbReference type="NCBIfam" id="TIGR01085">
    <property type="entry name" value="murE"/>
    <property type="match status" value="1"/>
</dbReference>
<dbReference type="Gene3D" id="3.40.1190.10">
    <property type="entry name" value="Mur-like, catalytic domain"/>
    <property type="match status" value="1"/>
</dbReference>
<dbReference type="InterPro" id="IPR013221">
    <property type="entry name" value="Mur_ligase_cen"/>
</dbReference>
<dbReference type="PROSITE" id="PS01011">
    <property type="entry name" value="FOLYLPOLYGLU_SYNT_1"/>
    <property type="match status" value="1"/>
</dbReference>
<evidence type="ECO:0000259" key="10">
    <source>
        <dbReference type="Pfam" id="PF02875"/>
    </source>
</evidence>
<keyword evidence="9" id="KW-0132">Cell division</keyword>
<dbReference type="Proteomes" id="UP000229315">
    <property type="component" value="Unassembled WGS sequence"/>
</dbReference>
<evidence type="ECO:0000256" key="1">
    <source>
        <dbReference type="ARBA" id="ARBA00005898"/>
    </source>
</evidence>
<evidence type="ECO:0008006" key="14">
    <source>
        <dbReference type="Google" id="ProtNLM"/>
    </source>
</evidence>
<dbReference type="PANTHER" id="PTHR23135">
    <property type="entry name" value="MUR LIGASE FAMILY MEMBER"/>
    <property type="match status" value="1"/>
</dbReference>
<evidence type="ECO:0000256" key="3">
    <source>
        <dbReference type="ARBA" id="ARBA00022598"/>
    </source>
</evidence>
<comment type="subcellular location">
    <subcellularLocation>
        <location evidence="9">Cytoplasm</location>
    </subcellularLocation>
</comment>
<dbReference type="InterPro" id="IPR004101">
    <property type="entry name" value="Mur_ligase_C"/>
</dbReference>
<evidence type="ECO:0000256" key="2">
    <source>
        <dbReference type="ARBA" id="ARBA00022490"/>
    </source>
</evidence>
<comment type="similarity">
    <text evidence="1">Belongs to the MurCDEF family. MurE subfamily.</text>
</comment>
<evidence type="ECO:0000256" key="7">
    <source>
        <dbReference type="ARBA" id="ARBA00022984"/>
    </source>
</evidence>
<sequence length="432" mass="47981">MLHSKPVEFVLSILKKVLPPSAQKAGRKLWHPMLSFITAVVNGFPAKKMYVIGVTGTKGKSTVSDMLYHILSSTGHKTALASTIHFIIDDTETPNKFKMTMPGRGFLQGFLKKALRHNVQYAVIEITSEGTKLDRHKYLSLNSLIVTNIEKEHIESHGSFENYVAAKRKIVQQLAVSSKKNRVLVVNNDNEHTSAFNNASIENRLLFSKDELENVRSSTVHVSFSYKNVAFTIPLPGIFNAYNALSVIKIGESLNIPLEKMSDAFTTLPQVRGRVEPVNEGQNFDVIVDYAHTPESLKALYSAFSSAHKICILGNTGGGRDTWKRPIMGAIADTLCESVILTNEDPYDEDPMKIITEMTPDMKRKPRIILNRREAIREALKEASAITGDKKPAVLISGKGTDPYIMEANGKRTPWSDSRVASEELRALGNKT</sequence>
<dbReference type="GO" id="GO:0005737">
    <property type="term" value="C:cytoplasm"/>
    <property type="evidence" value="ECO:0007669"/>
    <property type="project" value="UniProtKB-SubCell"/>
</dbReference>
<dbReference type="EMBL" id="PFBH01000016">
    <property type="protein sequence ID" value="PIR85053.1"/>
    <property type="molecule type" value="Genomic_DNA"/>
</dbReference>
<keyword evidence="2" id="KW-0963">Cytoplasm</keyword>
<feature type="domain" description="Mur ligase C-terminal" evidence="10">
    <location>
        <begin position="273"/>
        <end position="400"/>
    </location>
</feature>
<comment type="pathway">
    <text evidence="9">Cell wall biogenesis; peptidoglycan biosynthesis.</text>
</comment>
<reference evidence="13" key="1">
    <citation type="submission" date="2017-09" db="EMBL/GenBank/DDBJ databases">
        <title>Depth-based differentiation of microbial function through sediment-hosted aquifers and enrichment of novel symbionts in the deep terrestrial subsurface.</title>
        <authorList>
            <person name="Probst A.J."/>
            <person name="Ladd B."/>
            <person name="Jarett J.K."/>
            <person name="Geller-Mcgrath D.E."/>
            <person name="Sieber C.M.K."/>
            <person name="Emerson J.B."/>
            <person name="Anantharaman K."/>
            <person name="Thomas B.C."/>
            <person name="Malmstrom R."/>
            <person name="Stieglmeier M."/>
            <person name="Klingl A."/>
            <person name="Woyke T."/>
            <person name="Ryan C.M."/>
            <person name="Banfield J.F."/>
        </authorList>
    </citation>
    <scope>NUCLEOTIDE SEQUENCE [LARGE SCALE GENOMIC DNA]</scope>
</reference>
<dbReference type="InterPro" id="IPR036565">
    <property type="entry name" value="Mur-like_cat_sf"/>
</dbReference>
<feature type="domain" description="Mur ligase central" evidence="11">
    <location>
        <begin position="54"/>
        <end position="248"/>
    </location>
</feature>
<organism evidence="12 13">
    <name type="scientific">Candidatus Kaiserbacteria bacterium CG10_big_fil_rev_8_21_14_0_10_45_20</name>
    <dbReference type="NCBI Taxonomy" id="1974607"/>
    <lineage>
        <taxon>Bacteria</taxon>
        <taxon>Candidatus Kaiseribacteriota</taxon>
    </lineage>
</organism>
<evidence type="ECO:0000256" key="8">
    <source>
        <dbReference type="ARBA" id="ARBA00023316"/>
    </source>
</evidence>
<keyword evidence="9" id="KW-0131">Cell cycle</keyword>
<evidence type="ECO:0000313" key="13">
    <source>
        <dbReference type="Proteomes" id="UP000229315"/>
    </source>
</evidence>
<name>A0A2H0UF56_9BACT</name>
<protein>
    <recommendedName>
        <fullName evidence="14">UDP-N-acetylmuramoyl-L-alanyl-D-glutamate--2, 6-diaminopimelate ligase</fullName>
    </recommendedName>
</protein>
<dbReference type="GO" id="GO:0005524">
    <property type="term" value="F:ATP binding"/>
    <property type="evidence" value="ECO:0007669"/>
    <property type="project" value="UniProtKB-KW"/>
</dbReference>
<comment type="caution">
    <text evidence="12">The sequence shown here is derived from an EMBL/GenBank/DDBJ whole genome shotgun (WGS) entry which is preliminary data.</text>
</comment>
<proteinExistence type="inferred from homology"/>